<dbReference type="HOGENOM" id="CLU_011226_20_1_7"/>
<dbReference type="InterPro" id="IPR036249">
    <property type="entry name" value="Thioredoxin-like_sf"/>
</dbReference>
<name>D0LRN0_HALO1</name>
<dbReference type="FunFam" id="1.20.1050.10:FF:000010">
    <property type="entry name" value="Maleylacetoacetate isomerase isoform 1"/>
    <property type="match status" value="1"/>
</dbReference>
<dbReference type="EMBL" id="CP001804">
    <property type="protein sequence ID" value="ACY19022.1"/>
    <property type="molecule type" value="Genomic_DNA"/>
</dbReference>
<dbReference type="SUPFAM" id="SSF47616">
    <property type="entry name" value="GST C-terminal domain-like"/>
    <property type="match status" value="1"/>
</dbReference>
<dbReference type="PANTHER" id="PTHR42673:SF4">
    <property type="entry name" value="MALEYLACETOACETATE ISOMERASE"/>
    <property type="match status" value="1"/>
</dbReference>
<reference evidence="4 5" key="1">
    <citation type="journal article" date="2010" name="Stand. Genomic Sci.">
        <title>Complete genome sequence of Haliangium ochraceum type strain (SMP-2).</title>
        <authorList>
            <consortium name="US DOE Joint Genome Institute (JGI-PGF)"/>
            <person name="Ivanova N."/>
            <person name="Daum C."/>
            <person name="Lang E."/>
            <person name="Abt B."/>
            <person name="Kopitz M."/>
            <person name="Saunders E."/>
            <person name="Lapidus A."/>
            <person name="Lucas S."/>
            <person name="Glavina Del Rio T."/>
            <person name="Nolan M."/>
            <person name="Tice H."/>
            <person name="Copeland A."/>
            <person name="Cheng J.F."/>
            <person name="Chen F."/>
            <person name="Bruce D."/>
            <person name="Goodwin L."/>
            <person name="Pitluck S."/>
            <person name="Mavromatis K."/>
            <person name="Pati A."/>
            <person name="Mikhailova N."/>
            <person name="Chen A."/>
            <person name="Palaniappan K."/>
            <person name="Land M."/>
            <person name="Hauser L."/>
            <person name="Chang Y.J."/>
            <person name="Jeffries C.D."/>
            <person name="Detter J.C."/>
            <person name="Brettin T."/>
            <person name="Rohde M."/>
            <person name="Goker M."/>
            <person name="Bristow J."/>
            <person name="Markowitz V."/>
            <person name="Eisen J.A."/>
            <person name="Hugenholtz P."/>
            <person name="Kyrpides N.C."/>
            <person name="Klenk H.P."/>
        </authorList>
    </citation>
    <scope>NUCLEOTIDE SEQUENCE [LARGE SCALE GENOMIC DNA]</scope>
    <source>
        <strain evidence="5">DSM 14365 / CIP 107738 / JCM 11303 / AJ 13395 / SMP-2</strain>
    </source>
</reference>
<sequence length="225" mass="25104">MMRLYAYWRSSCSWRVRLALAIKEVEHVVVPVHLVKDGGEQHGGAYIAKNPMAQVPLLEIDEAPLGSPLGEGSTVHRIAQSMAILAFLEERYPEPALLPEDIYARARARELAELVSSGIQPLQNLGVLQHLSEQLGQDSKAWSQRWIMRGLVAFEEASRGLRGRYSVGDELSWADLCLIPQMYNARRFGVDLTRVPALVDIERRCAELPAFQRAHPDAQPDAPAS</sequence>
<evidence type="ECO:0000256" key="1">
    <source>
        <dbReference type="ARBA" id="ARBA00010007"/>
    </source>
</evidence>
<dbReference type="InterPro" id="IPR004045">
    <property type="entry name" value="Glutathione_S-Trfase_N"/>
</dbReference>
<comment type="similarity">
    <text evidence="1">Belongs to the GST superfamily. Zeta family.</text>
</comment>
<organism evidence="4 5">
    <name type="scientific">Haliangium ochraceum (strain DSM 14365 / JCM 11303 / SMP-2)</name>
    <dbReference type="NCBI Taxonomy" id="502025"/>
    <lineage>
        <taxon>Bacteria</taxon>
        <taxon>Pseudomonadati</taxon>
        <taxon>Myxococcota</taxon>
        <taxon>Polyangia</taxon>
        <taxon>Haliangiales</taxon>
        <taxon>Kofleriaceae</taxon>
        <taxon>Haliangium</taxon>
    </lineage>
</organism>
<dbReference type="AlphaFoldDB" id="D0LRN0"/>
<dbReference type="InterPro" id="IPR010987">
    <property type="entry name" value="Glutathione-S-Trfase_C-like"/>
</dbReference>
<dbReference type="eggNOG" id="COG0625">
    <property type="taxonomic scope" value="Bacteria"/>
</dbReference>
<dbReference type="InterPro" id="IPR040079">
    <property type="entry name" value="Glutathione_S-Trfase"/>
</dbReference>
<feature type="domain" description="GST N-terminal" evidence="2">
    <location>
        <begin position="1"/>
        <end position="96"/>
    </location>
</feature>
<dbReference type="Proteomes" id="UP000001880">
    <property type="component" value="Chromosome"/>
</dbReference>
<dbReference type="GO" id="GO:0005737">
    <property type="term" value="C:cytoplasm"/>
    <property type="evidence" value="ECO:0007669"/>
    <property type="project" value="InterPro"/>
</dbReference>
<dbReference type="InterPro" id="IPR034330">
    <property type="entry name" value="GST_Zeta_C"/>
</dbReference>
<dbReference type="SUPFAM" id="SSF52833">
    <property type="entry name" value="Thioredoxin-like"/>
    <property type="match status" value="1"/>
</dbReference>
<evidence type="ECO:0000259" key="3">
    <source>
        <dbReference type="PROSITE" id="PS50405"/>
    </source>
</evidence>
<dbReference type="Pfam" id="PF13409">
    <property type="entry name" value="GST_N_2"/>
    <property type="match status" value="1"/>
</dbReference>
<dbReference type="SFLD" id="SFLDS00019">
    <property type="entry name" value="Glutathione_Transferase_(cytos"/>
    <property type="match status" value="1"/>
</dbReference>
<dbReference type="RefSeq" id="WP_012831614.1">
    <property type="nucleotide sequence ID" value="NC_013440.1"/>
</dbReference>
<dbReference type="Gene3D" id="3.40.30.10">
    <property type="entry name" value="Glutaredoxin"/>
    <property type="match status" value="1"/>
</dbReference>
<accession>D0LRN0</accession>
<proteinExistence type="inferred from homology"/>
<dbReference type="GO" id="GO:0006559">
    <property type="term" value="P:L-phenylalanine catabolic process"/>
    <property type="evidence" value="ECO:0007669"/>
    <property type="project" value="TreeGrafter"/>
</dbReference>
<dbReference type="GO" id="GO:0006749">
    <property type="term" value="P:glutathione metabolic process"/>
    <property type="evidence" value="ECO:0007669"/>
    <property type="project" value="TreeGrafter"/>
</dbReference>
<dbReference type="Gene3D" id="1.20.1050.10">
    <property type="match status" value="1"/>
</dbReference>
<keyword evidence="5" id="KW-1185">Reference proteome</keyword>
<protein>
    <submittedName>
        <fullName evidence="4">Maleylacetoacetate isomerase</fullName>
    </submittedName>
</protein>
<dbReference type="PANTHER" id="PTHR42673">
    <property type="entry name" value="MALEYLACETOACETATE ISOMERASE"/>
    <property type="match status" value="1"/>
</dbReference>
<gene>
    <name evidence="4" type="ordered locus">Hoch_6554</name>
</gene>
<evidence type="ECO:0000259" key="2">
    <source>
        <dbReference type="PROSITE" id="PS50404"/>
    </source>
</evidence>
<dbReference type="CDD" id="cd03191">
    <property type="entry name" value="GST_C_Zeta"/>
    <property type="match status" value="1"/>
</dbReference>
<dbReference type="PROSITE" id="PS50405">
    <property type="entry name" value="GST_CTER"/>
    <property type="match status" value="1"/>
</dbReference>
<dbReference type="KEGG" id="hoh:Hoch_6554"/>
<dbReference type="GO" id="GO:0016034">
    <property type="term" value="F:maleylacetoacetate isomerase activity"/>
    <property type="evidence" value="ECO:0007669"/>
    <property type="project" value="TreeGrafter"/>
</dbReference>
<dbReference type="InterPro" id="IPR005955">
    <property type="entry name" value="GST_Zeta"/>
</dbReference>
<dbReference type="InterPro" id="IPR036282">
    <property type="entry name" value="Glutathione-S-Trfase_C_sf"/>
</dbReference>
<feature type="domain" description="GST C-terminal" evidence="3">
    <location>
        <begin position="101"/>
        <end position="224"/>
    </location>
</feature>
<keyword evidence="4" id="KW-0413">Isomerase</keyword>
<evidence type="ECO:0000313" key="4">
    <source>
        <dbReference type="EMBL" id="ACY19022.1"/>
    </source>
</evidence>
<dbReference type="NCBIfam" id="TIGR01262">
    <property type="entry name" value="maiA"/>
    <property type="match status" value="1"/>
</dbReference>
<dbReference type="STRING" id="502025.Hoch_6554"/>
<dbReference type="PROSITE" id="PS50404">
    <property type="entry name" value="GST_NTER"/>
    <property type="match status" value="1"/>
</dbReference>
<evidence type="ECO:0000313" key="5">
    <source>
        <dbReference type="Proteomes" id="UP000001880"/>
    </source>
</evidence>
<dbReference type="SFLD" id="SFLDG00358">
    <property type="entry name" value="Main_(cytGST)"/>
    <property type="match status" value="1"/>
</dbReference>
<dbReference type="GO" id="GO:0004364">
    <property type="term" value="F:glutathione transferase activity"/>
    <property type="evidence" value="ECO:0007669"/>
    <property type="project" value="TreeGrafter"/>
</dbReference>